<name>A0A2G3DSC2_9FIRM</name>
<keyword evidence="2" id="KW-0966">Cell projection</keyword>
<dbReference type="PANTHER" id="PTHR42792:SF1">
    <property type="entry name" value="FLAGELLAR HOOK-ASSOCIATED PROTEIN 3"/>
    <property type="match status" value="1"/>
</dbReference>
<keyword evidence="2" id="KW-0282">Flagellum</keyword>
<dbReference type="GO" id="GO:0009424">
    <property type="term" value="C:bacterial-type flagellum hook"/>
    <property type="evidence" value="ECO:0007669"/>
    <property type="project" value="InterPro"/>
</dbReference>
<dbReference type="PANTHER" id="PTHR42792">
    <property type="entry name" value="FLAGELLIN"/>
    <property type="match status" value="1"/>
</dbReference>
<comment type="caution">
    <text evidence="2">The sequence shown here is derived from an EMBL/GenBank/DDBJ whole genome shotgun (WGS) entry which is preliminary data.</text>
</comment>
<dbReference type="GO" id="GO:0005198">
    <property type="term" value="F:structural molecule activity"/>
    <property type="evidence" value="ECO:0007669"/>
    <property type="project" value="InterPro"/>
</dbReference>
<dbReference type="EMBL" id="PDYF01000083">
    <property type="protein sequence ID" value="PHU33773.1"/>
    <property type="molecule type" value="Genomic_DNA"/>
</dbReference>
<accession>A0A2G3DSC2</accession>
<dbReference type="Pfam" id="PF00669">
    <property type="entry name" value="Flagellin_N"/>
    <property type="match status" value="1"/>
</dbReference>
<evidence type="ECO:0000313" key="3">
    <source>
        <dbReference type="Proteomes" id="UP000225889"/>
    </source>
</evidence>
<dbReference type="NCBIfam" id="TIGR02550">
    <property type="entry name" value="flagell_flgL"/>
    <property type="match status" value="1"/>
</dbReference>
<dbReference type="GO" id="GO:0071973">
    <property type="term" value="P:bacterial-type flagellum-dependent cell motility"/>
    <property type="evidence" value="ECO:0007669"/>
    <property type="project" value="InterPro"/>
</dbReference>
<dbReference type="InterPro" id="IPR001492">
    <property type="entry name" value="Flagellin"/>
</dbReference>
<dbReference type="AlphaFoldDB" id="A0A2G3DSC2"/>
<evidence type="ECO:0000259" key="1">
    <source>
        <dbReference type="Pfam" id="PF00669"/>
    </source>
</evidence>
<reference evidence="2 3" key="2">
    <citation type="submission" date="2017-10" db="EMBL/GenBank/DDBJ databases">
        <authorList>
            <person name="Banno H."/>
            <person name="Chua N.-H."/>
        </authorList>
    </citation>
    <scope>NUCLEOTIDE SEQUENCE [LARGE SCALE GENOMIC DNA]</scope>
    <source>
        <strain evidence="2 3">JK626</strain>
    </source>
</reference>
<dbReference type="InterPro" id="IPR001029">
    <property type="entry name" value="Flagellin_N"/>
</dbReference>
<reference evidence="2 3" key="1">
    <citation type="submission" date="2017-10" db="EMBL/GenBank/DDBJ databases">
        <title>Resolving the taxonomy of Roseburia spp., Eubacterium rectale and Agathobacter spp. through phylogenomic analysis.</title>
        <authorList>
            <person name="Sheridan P.O."/>
            <person name="Walker A.W."/>
            <person name="Duncan S.H."/>
            <person name="Scott K.P."/>
            <person name="Toole P.W.O."/>
            <person name="Luis P."/>
            <person name="Flint H.J."/>
        </authorList>
    </citation>
    <scope>NUCLEOTIDE SEQUENCE [LARGE SCALE GENOMIC DNA]</scope>
    <source>
        <strain evidence="2 3">JK626</strain>
    </source>
</reference>
<dbReference type="SUPFAM" id="SSF64518">
    <property type="entry name" value="Phase 1 flagellin"/>
    <property type="match status" value="1"/>
</dbReference>
<protein>
    <submittedName>
        <fullName evidence="2">Flagellar hook-associated protein 3</fullName>
    </submittedName>
</protein>
<dbReference type="Gene3D" id="1.20.1330.10">
    <property type="entry name" value="f41 fragment of flagellin, N-terminal domain"/>
    <property type="match status" value="1"/>
</dbReference>
<dbReference type="InterPro" id="IPR013384">
    <property type="entry name" value="Flagell_FlgL"/>
</dbReference>
<proteinExistence type="predicted"/>
<gene>
    <name evidence="2" type="primary">flgL</name>
    <name evidence="2" type="ORF">CSX01_14685</name>
</gene>
<keyword evidence="2" id="KW-0969">Cilium</keyword>
<feature type="domain" description="Flagellin N-terminal" evidence="1">
    <location>
        <begin position="19"/>
        <end position="153"/>
    </location>
</feature>
<dbReference type="Proteomes" id="UP000225889">
    <property type="component" value="Unassembled WGS sequence"/>
</dbReference>
<sequence length="534" mass="60150">MVDILGLIKERGTIMRVTNKMIMNNAASNINSTKEIVNQRNTQMTTQKKIDKPSDDPVIAVRSLRLSTTLSQVTQYYQKNIPDASSWIEVTETSLLNIRDLITDCKTLADKGANGSLNQEDRNTIITQLESLQKAVFKEGNADYANRTVFTGYRTNSDLVFTKNETDTEYQITQTLSIEKNMEEHRYYNGITKVPTTKTEVAAVTNINDMAQTNYYRVRLNYDDVLSRDNFVVTDAAGNEITVDITDFANETEWADYEVADGANPGEFLKKQGEKTVPDDSIYFIRETGDIILGKNIAAQLKAADAKIDITYTKKGFAEGELRPEYYYNCTKTADPLDVNVPVEYKKFTPDGETIHYDIQYTVAAGQTININTEASDVFNSDVLRDITEMLDAVKNARNAHNKLDEIKKMKDESQYANEDDQAYLKQWEDALKKEVDFFDDNLKKLFSTEIGKTAKYCDKISLSITDLGCKKDSLDLTKIRVGDQRQTVQGLQSTNDDVDLSQIIIDYTAAYTAYQASLTAAGKLGDSTLLNYL</sequence>
<organism evidence="2 3">
    <name type="scientific">Pseudobutyrivibrio ruminis</name>
    <dbReference type="NCBI Taxonomy" id="46206"/>
    <lineage>
        <taxon>Bacteria</taxon>
        <taxon>Bacillati</taxon>
        <taxon>Bacillota</taxon>
        <taxon>Clostridia</taxon>
        <taxon>Lachnospirales</taxon>
        <taxon>Lachnospiraceae</taxon>
        <taxon>Pseudobutyrivibrio</taxon>
    </lineage>
</organism>
<evidence type="ECO:0000313" key="2">
    <source>
        <dbReference type="EMBL" id="PHU33773.1"/>
    </source>
</evidence>